<dbReference type="AlphaFoldDB" id="A0AAV1S0R8"/>
<accession>A0AAV1S0R8</accession>
<proteinExistence type="predicted"/>
<feature type="transmembrane region" description="Helical" evidence="1">
    <location>
        <begin position="6"/>
        <end position="28"/>
    </location>
</feature>
<name>A0AAV1S0R8_9ROSI</name>
<evidence type="ECO:0000313" key="2">
    <source>
        <dbReference type="EMBL" id="CAK7342474.1"/>
    </source>
</evidence>
<reference evidence="2 3" key="1">
    <citation type="submission" date="2024-01" db="EMBL/GenBank/DDBJ databases">
        <authorList>
            <person name="Waweru B."/>
        </authorList>
    </citation>
    <scope>NUCLEOTIDE SEQUENCE [LARGE SCALE GENOMIC DNA]</scope>
</reference>
<evidence type="ECO:0000313" key="3">
    <source>
        <dbReference type="Proteomes" id="UP001314170"/>
    </source>
</evidence>
<comment type="caution">
    <text evidence="2">The sequence shown here is derived from an EMBL/GenBank/DDBJ whole genome shotgun (WGS) entry which is preliminary data.</text>
</comment>
<keyword evidence="1" id="KW-0472">Membrane</keyword>
<dbReference type="EMBL" id="CAWUPB010001160">
    <property type="protein sequence ID" value="CAK7342474.1"/>
    <property type="molecule type" value="Genomic_DNA"/>
</dbReference>
<keyword evidence="3" id="KW-1185">Reference proteome</keyword>
<protein>
    <submittedName>
        <fullName evidence="2">Uncharacterized protein</fullName>
    </submittedName>
</protein>
<keyword evidence="1" id="KW-0812">Transmembrane</keyword>
<evidence type="ECO:0000256" key="1">
    <source>
        <dbReference type="SAM" id="Phobius"/>
    </source>
</evidence>
<dbReference type="Proteomes" id="UP001314170">
    <property type="component" value="Unassembled WGS sequence"/>
</dbReference>
<sequence length="68" mass="7133">MAQFGVSFVHIVIAMVVVALLHNCGVMAQGISPTPAMDAGAGEIIKLENAINTRSCSCLKPNQSYKDA</sequence>
<keyword evidence="1" id="KW-1133">Transmembrane helix</keyword>
<gene>
    <name evidence="2" type="ORF">DCAF_LOCUS16812</name>
</gene>
<organism evidence="2 3">
    <name type="scientific">Dovyalis caffra</name>
    <dbReference type="NCBI Taxonomy" id="77055"/>
    <lineage>
        <taxon>Eukaryota</taxon>
        <taxon>Viridiplantae</taxon>
        <taxon>Streptophyta</taxon>
        <taxon>Embryophyta</taxon>
        <taxon>Tracheophyta</taxon>
        <taxon>Spermatophyta</taxon>
        <taxon>Magnoliopsida</taxon>
        <taxon>eudicotyledons</taxon>
        <taxon>Gunneridae</taxon>
        <taxon>Pentapetalae</taxon>
        <taxon>rosids</taxon>
        <taxon>fabids</taxon>
        <taxon>Malpighiales</taxon>
        <taxon>Salicaceae</taxon>
        <taxon>Flacourtieae</taxon>
        <taxon>Dovyalis</taxon>
    </lineage>
</organism>